<evidence type="ECO:0000313" key="1">
    <source>
        <dbReference type="EMBL" id="KER22124.1"/>
    </source>
</evidence>
<dbReference type="KEGG" id="ovi:T265_09694"/>
<proteinExistence type="predicted"/>
<dbReference type="Proteomes" id="UP000054324">
    <property type="component" value="Unassembled WGS sequence"/>
</dbReference>
<dbReference type="EMBL" id="KL596917">
    <property type="protein sequence ID" value="KER22124.1"/>
    <property type="molecule type" value="Genomic_DNA"/>
</dbReference>
<dbReference type="OrthoDB" id="6279956at2759"/>
<gene>
    <name evidence="1" type="ORF">T265_09694</name>
</gene>
<evidence type="ECO:0000313" key="2">
    <source>
        <dbReference type="Proteomes" id="UP000054324"/>
    </source>
</evidence>
<sequence length="120" mass="13739">MEKPVVYFSSTRARLFTKGRVYQATVRAVLLYGCETWPIRAADLRRLQVFDRTIARVGWCQRIRNEAVRKRVFGCVTGCGVAALSTYHAVETGMDSRSLNATRDQTNLHCLYDWQPVCSF</sequence>
<accession>A0A075A417</accession>
<reference evidence="1 2" key="1">
    <citation type="submission" date="2013-11" db="EMBL/GenBank/DDBJ databases">
        <title>Opisthorchis viverrini - life in the bile duct.</title>
        <authorList>
            <person name="Young N.D."/>
            <person name="Nagarajan N."/>
            <person name="Lin S.J."/>
            <person name="Korhonen P.K."/>
            <person name="Jex A.R."/>
            <person name="Hall R.S."/>
            <person name="Safavi-Hemami H."/>
            <person name="Kaewkong W."/>
            <person name="Bertrand D."/>
            <person name="Gao S."/>
            <person name="Seet Q."/>
            <person name="Wongkham S."/>
            <person name="Teh B.T."/>
            <person name="Wongkham C."/>
            <person name="Intapan P.M."/>
            <person name="Maleewong W."/>
            <person name="Yang X."/>
            <person name="Hu M."/>
            <person name="Wang Z."/>
            <person name="Hofmann A."/>
            <person name="Sternberg P.W."/>
            <person name="Tan P."/>
            <person name="Wang J."/>
            <person name="Gasser R.B."/>
        </authorList>
    </citation>
    <scope>NUCLEOTIDE SEQUENCE [LARGE SCALE GENOMIC DNA]</scope>
</reference>
<organism evidence="1 2">
    <name type="scientific">Opisthorchis viverrini</name>
    <name type="common">Southeast Asian liver fluke</name>
    <dbReference type="NCBI Taxonomy" id="6198"/>
    <lineage>
        <taxon>Eukaryota</taxon>
        <taxon>Metazoa</taxon>
        <taxon>Spiralia</taxon>
        <taxon>Lophotrochozoa</taxon>
        <taxon>Platyhelminthes</taxon>
        <taxon>Trematoda</taxon>
        <taxon>Digenea</taxon>
        <taxon>Opisthorchiida</taxon>
        <taxon>Opisthorchiata</taxon>
        <taxon>Opisthorchiidae</taxon>
        <taxon>Opisthorchis</taxon>
    </lineage>
</organism>
<dbReference type="CTD" id="20323862"/>
<protein>
    <submittedName>
        <fullName evidence="1">Uncharacterized protein</fullName>
    </submittedName>
</protein>
<dbReference type="RefSeq" id="XP_009174114.1">
    <property type="nucleotide sequence ID" value="XM_009175850.1"/>
</dbReference>
<name>A0A075A417_OPIVI</name>
<keyword evidence="2" id="KW-1185">Reference proteome</keyword>
<dbReference type="GeneID" id="20323862"/>
<dbReference type="AlphaFoldDB" id="A0A075A417"/>